<dbReference type="InterPro" id="IPR032308">
    <property type="entry name" value="TDBD"/>
</dbReference>
<feature type="compositionally biased region" description="Basic and acidic residues" evidence="7">
    <location>
        <begin position="248"/>
        <end position="278"/>
    </location>
</feature>
<gene>
    <name evidence="10" type="ORF">HPP92_001664</name>
</gene>
<feature type="compositionally biased region" description="Basic and acidic residues" evidence="7">
    <location>
        <begin position="161"/>
        <end position="187"/>
    </location>
</feature>
<feature type="region of interest" description="Disordered" evidence="7">
    <location>
        <begin position="310"/>
        <end position="390"/>
    </location>
</feature>
<feature type="compositionally biased region" description="Basic residues" evidence="7">
    <location>
        <begin position="524"/>
        <end position="543"/>
    </location>
</feature>
<evidence type="ECO:0000256" key="3">
    <source>
        <dbReference type="ARBA" id="ARBA00022771"/>
    </source>
</evidence>
<dbReference type="PANTHER" id="PTHR46309">
    <property type="entry name" value="PHD FINGER PROTEIN 12"/>
    <property type="match status" value="1"/>
</dbReference>
<keyword evidence="2" id="KW-0479">Metal-binding</keyword>
<dbReference type="CDD" id="cd15539">
    <property type="entry name" value="PHD1_AIRE"/>
    <property type="match status" value="1"/>
</dbReference>
<dbReference type="InterPro" id="IPR016181">
    <property type="entry name" value="Acyl_CoA_acyltransferase"/>
</dbReference>
<dbReference type="GO" id="GO:0016747">
    <property type="term" value="F:acyltransferase activity, transferring groups other than amino-acyl groups"/>
    <property type="evidence" value="ECO:0007669"/>
    <property type="project" value="InterPro"/>
</dbReference>
<name>A0A835VJV9_VANPL</name>
<dbReference type="SMART" id="SM00249">
    <property type="entry name" value="PHD"/>
    <property type="match status" value="2"/>
</dbReference>
<dbReference type="PANTHER" id="PTHR46309:SF1">
    <property type="entry name" value="PHD FINGER PROTEIN 12"/>
    <property type="match status" value="1"/>
</dbReference>
<dbReference type="GO" id="GO:0003714">
    <property type="term" value="F:transcription corepressor activity"/>
    <property type="evidence" value="ECO:0007669"/>
    <property type="project" value="InterPro"/>
</dbReference>
<feature type="compositionally biased region" description="Basic and acidic residues" evidence="7">
    <location>
        <begin position="1249"/>
        <end position="1264"/>
    </location>
</feature>
<dbReference type="Gene3D" id="3.30.40.10">
    <property type="entry name" value="Zinc/RING finger domain, C3HC4 (zinc finger)"/>
    <property type="match status" value="1"/>
</dbReference>
<dbReference type="Pfam" id="PF22970">
    <property type="entry name" value="DUF7028"/>
    <property type="match status" value="1"/>
</dbReference>
<dbReference type="InterPro" id="IPR056511">
    <property type="entry name" value="IDM1_C"/>
</dbReference>
<evidence type="ECO:0000256" key="5">
    <source>
        <dbReference type="ARBA" id="ARBA00023242"/>
    </source>
</evidence>
<dbReference type="SUPFAM" id="SSF55729">
    <property type="entry name" value="Acyl-CoA N-acyltransferases (Nat)"/>
    <property type="match status" value="1"/>
</dbReference>
<feature type="compositionally biased region" description="Polar residues" evidence="7">
    <location>
        <begin position="1020"/>
        <end position="1042"/>
    </location>
</feature>
<keyword evidence="5" id="KW-0539">Nucleus</keyword>
<feature type="region of interest" description="Disordered" evidence="7">
    <location>
        <begin position="1249"/>
        <end position="1271"/>
    </location>
</feature>
<dbReference type="SUPFAM" id="SSF57903">
    <property type="entry name" value="FYVE/PHD zinc finger"/>
    <property type="match status" value="1"/>
</dbReference>
<feature type="region of interest" description="Disordered" evidence="7">
    <location>
        <begin position="1020"/>
        <end position="1049"/>
    </location>
</feature>
<dbReference type="InterPro" id="IPR011011">
    <property type="entry name" value="Znf_FYVE_PHD"/>
</dbReference>
<dbReference type="InterPro" id="IPR019787">
    <property type="entry name" value="Znf_PHD-finger"/>
</dbReference>
<feature type="compositionally biased region" description="Basic and acidic residues" evidence="7">
    <location>
        <begin position="330"/>
        <end position="348"/>
    </location>
</feature>
<evidence type="ECO:0000256" key="2">
    <source>
        <dbReference type="ARBA" id="ARBA00022723"/>
    </source>
</evidence>
<dbReference type="InterPro" id="IPR000182">
    <property type="entry name" value="GNAT_dom"/>
</dbReference>
<feature type="compositionally biased region" description="Polar residues" evidence="7">
    <location>
        <begin position="350"/>
        <end position="364"/>
    </location>
</feature>
<proteinExistence type="predicted"/>
<dbReference type="InterPro" id="IPR042163">
    <property type="entry name" value="PHF12"/>
</dbReference>
<evidence type="ECO:0000256" key="6">
    <source>
        <dbReference type="PROSITE-ProRule" id="PRU00146"/>
    </source>
</evidence>
<evidence type="ECO:0000256" key="4">
    <source>
        <dbReference type="ARBA" id="ARBA00022833"/>
    </source>
</evidence>
<feature type="compositionally biased region" description="Basic and acidic residues" evidence="7">
    <location>
        <begin position="227"/>
        <end position="236"/>
    </location>
</feature>
<dbReference type="PROSITE" id="PS50016">
    <property type="entry name" value="ZF_PHD_2"/>
    <property type="match status" value="1"/>
</dbReference>
<dbReference type="CDD" id="cd04301">
    <property type="entry name" value="NAT_SF"/>
    <property type="match status" value="1"/>
</dbReference>
<evidence type="ECO:0000259" key="9">
    <source>
        <dbReference type="PROSITE" id="PS51186"/>
    </source>
</evidence>
<protein>
    <submittedName>
        <fullName evidence="10">Uncharacterized protein</fullName>
    </submittedName>
</protein>
<evidence type="ECO:0000313" key="10">
    <source>
        <dbReference type="EMBL" id="KAG0501592.1"/>
    </source>
</evidence>
<comment type="subcellular location">
    <subcellularLocation>
        <location evidence="1">Nucleus</location>
    </subcellularLocation>
</comment>
<dbReference type="GO" id="GO:0008270">
    <property type="term" value="F:zinc ion binding"/>
    <property type="evidence" value="ECO:0007669"/>
    <property type="project" value="UniProtKB-KW"/>
</dbReference>
<comment type="caution">
    <text evidence="10">The sequence shown here is derived from an EMBL/GenBank/DDBJ whole genome shotgun (WGS) entry which is preliminary data.</text>
</comment>
<dbReference type="OrthoDB" id="429143at2759"/>
<dbReference type="Proteomes" id="UP000639772">
    <property type="component" value="Chromosome 1"/>
</dbReference>
<reference evidence="10 11" key="1">
    <citation type="journal article" date="2020" name="Nat. Food">
        <title>A phased Vanilla planifolia genome enables genetic improvement of flavour and production.</title>
        <authorList>
            <person name="Hasing T."/>
            <person name="Tang H."/>
            <person name="Brym M."/>
            <person name="Khazi F."/>
            <person name="Huang T."/>
            <person name="Chambers A.H."/>
        </authorList>
    </citation>
    <scope>NUCLEOTIDE SEQUENCE [LARGE SCALE GENOMIC DNA]</scope>
    <source>
        <tissue evidence="10">Leaf</tissue>
    </source>
</reference>
<dbReference type="Pfam" id="PF00628">
    <property type="entry name" value="PHD"/>
    <property type="match status" value="1"/>
</dbReference>
<organism evidence="10 11">
    <name type="scientific">Vanilla planifolia</name>
    <name type="common">Vanilla</name>
    <dbReference type="NCBI Taxonomy" id="51239"/>
    <lineage>
        <taxon>Eukaryota</taxon>
        <taxon>Viridiplantae</taxon>
        <taxon>Streptophyta</taxon>
        <taxon>Embryophyta</taxon>
        <taxon>Tracheophyta</taxon>
        <taxon>Spermatophyta</taxon>
        <taxon>Magnoliopsida</taxon>
        <taxon>Liliopsida</taxon>
        <taxon>Asparagales</taxon>
        <taxon>Orchidaceae</taxon>
        <taxon>Vanilloideae</taxon>
        <taxon>Vanilleae</taxon>
        <taxon>Vanilla</taxon>
    </lineage>
</organism>
<dbReference type="Pfam" id="PF16135">
    <property type="entry name" value="TDBD"/>
    <property type="match status" value="1"/>
</dbReference>
<feature type="region of interest" description="Disordered" evidence="7">
    <location>
        <begin position="524"/>
        <end position="545"/>
    </location>
</feature>
<feature type="compositionally biased region" description="Basic and acidic residues" evidence="7">
    <location>
        <begin position="365"/>
        <end position="376"/>
    </location>
</feature>
<feature type="domain" description="PHD-type" evidence="8">
    <location>
        <begin position="713"/>
        <end position="758"/>
    </location>
</feature>
<dbReference type="InterPro" id="IPR054292">
    <property type="entry name" value="DUF7028"/>
</dbReference>
<dbReference type="InterPro" id="IPR001965">
    <property type="entry name" value="Znf_PHD"/>
</dbReference>
<dbReference type="EMBL" id="JADCNM010000001">
    <property type="protein sequence ID" value="KAG0501592.1"/>
    <property type="molecule type" value="Genomic_DNA"/>
</dbReference>
<feature type="compositionally biased region" description="Polar residues" evidence="7">
    <location>
        <begin position="198"/>
        <end position="220"/>
    </location>
</feature>
<dbReference type="InterPro" id="IPR013083">
    <property type="entry name" value="Znf_RING/FYVE/PHD"/>
</dbReference>
<feature type="compositionally biased region" description="Basic and acidic residues" evidence="7">
    <location>
        <begin position="71"/>
        <end position="122"/>
    </location>
</feature>
<evidence type="ECO:0000256" key="7">
    <source>
        <dbReference type="SAM" id="MobiDB-lite"/>
    </source>
</evidence>
<dbReference type="Pfam" id="PF23209">
    <property type="entry name" value="IDM1_C"/>
    <property type="match status" value="1"/>
</dbReference>
<feature type="region of interest" description="Disordered" evidence="7">
    <location>
        <begin position="160"/>
        <end position="278"/>
    </location>
</feature>
<sequence length="1323" mass="146932">MRMSAMAKEGDTSGGIKVFESRRKNQRRLVMSSDSDADEDELVVSPLAKDEGVTGNSNTGSEMHSVVAEKGGAEETAESREVLKRRLGIDGSDVKDWETRSDSVKREIDSDHPGGKKMKSEFGDSLGSQRGRSGGINRRLESLKRKDKFMECNNEKSVLLKSDRKRSMENGDDEFNRKKLKPEHVESFDNQNKEIGGSNKNLNIAKSRGNSMASHENSFHGSRRSMKCRDEYDLMKRKSRQSLNMDGKLQEEKPRLGRPGRGELRKLKDTSVFDADSKKEDACGSSQFSYIRMQGKSGVLRVLRNSKKFGSVESNSSAECEMQGNRRRLRSSDKFDRSNPQLEKKLGEKASSTTRVGRSTGRISSSDKVKSNEAHVKQASLPQQKGSKNEDLLHGKSAKMAKENFNSEMPNLSRSEAKHKLREQIKNILLGAGWTIDLRPRRGRDYEDAVYVSPQGSGYWSITKAYDVYIAQTRRTYDDMEDLGKPSNGSAGRLSNCREASSTVAIIPPDVLVMLKRNVVNKRKQKKEVKEAKHKVGPSRKKMAKENNRVKLHKDRVREDVGGTKALKRKVIIRNVKRKGCALLVRGSNQDEGTVNGNYTPYVWKRTILSWMIDLGVLPAYGKVRYMNKRMTKTLLDGRITRDGIQCSCCSKILTVSKFEVHAGSKVHQPYENIYIEASGVSLLQCQVKAWDKQESKRHSFFDVDTEGDDPNDDTCGICGDGGDLICCDGCPSTFHLGCLNIQMLPAGDWHCSNCSCKFCGAVSDSASQDGSPSDSLFTCSQCDRKYHKCCVADEDAVCASPNSSNMFCGQSCRKIFKQLQKLTGLKNELEGGFSWSIVRRFENPSKIPSRESLRVESNSKVAVAYAVMDECFVPIIDQRSGINLINNVVYNCGSNFNRLNFSGFYTFILERGDEITAAASVRIHDTKLAEMPFIGTRVMYRRQGMCRQLLEGIESALRSLKVEKLIIPAISELKDTWTTVFGFKPLGISQKQEVKSINILVFPGTGLLLKPLLRNSSRQDANCEPGNTSDPVITSKANSSYSDEETINSKEPKCDAEKEDVAPILGSNCSNVVPEADGVLAPVCSALVSVVDCESNDLKDIGHNNCHVEGDISHIKCSTKVSARMEEANNEAEEITKGNCRSFLEPYVFESFETMTSDNDSNLEYATVEAIKKSNSMAEGECLQGSLSEVKTNLLSNGTVNDAVSKTYEHSKANEDTIDANDEAKLWENINGIESILNDVSSERHVHNEASENTTHENEEFELRQNGNGLEPPFIGVSSERYGHTESCEGPRNGDDEVKNQFGADVLESNVNDEGIAVSLDV</sequence>
<dbReference type="GO" id="GO:0006357">
    <property type="term" value="P:regulation of transcription by RNA polymerase II"/>
    <property type="evidence" value="ECO:0007669"/>
    <property type="project" value="TreeGrafter"/>
</dbReference>
<feature type="region of interest" description="Disordered" evidence="7">
    <location>
        <begin position="1"/>
        <end position="142"/>
    </location>
</feature>
<evidence type="ECO:0000256" key="1">
    <source>
        <dbReference type="ARBA" id="ARBA00004123"/>
    </source>
</evidence>
<keyword evidence="4" id="KW-0862">Zinc</keyword>
<dbReference type="GO" id="GO:0005634">
    <property type="term" value="C:nucleus"/>
    <property type="evidence" value="ECO:0007669"/>
    <property type="project" value="UniProtKB-SubCell"/>
</dbReference>
<accession>A0A835VJV9</accession>
<feature type="domain" description="N-acetyltransferase" evidence="9">
    <location>
        <begin position="852"/>
        <end position="1015"/>
    </location>
</feature>
<dbReference type="FunFam" id="3.30.40.10:FF:000465">
    <property type="entry name" value="Increased DNA methylation 1"/>
    <property type="match status" value="1"/>
</dbReference>
<evidence type="ECO:0000313" key="11">
    <source>
        <dbReference type="Proteomes" id="UP000639772"/>
    </source>
</evidence>
<keyword evidence="3 6" id="KW-0863">Zinc-finger</keyword>
<evidence type="ECO:0000259" key="8">
    <source>
        <dbReference type="PROSITE" id="PS50016"/>
    </source>
</evidence>
<dbReference type="PROSITE" id="PS51186">
    <property type="entry name" value="GNAT"/>
    <property type="match status" value="1"/>
</dbReference>